<name>A0AAT9GUI9_9CREN</name>
<dbReference type="AlphaFoldDB" id="A0AAT9GUI9"/>
<sequence length="196" mass="22928">MLLRSYSIKIIMKKDLRPLLFSSIAIVPIGGSTISSYILSDYLRDFFETLRYLPLIWGLSTLSSFLVAYYYFRQWMFEILAVVIVAPILVSFINSKRFENIKIDVNEYYIEIKFEVPMKRLSFDNPSTLFEYVFDKALKKIKPPYLFKLRSLDNCGNLKVVPRENSIILRKRCGDTVVEIIISNNDKADLKVTMTY</sequence>
<evidence type="ECO:0000256" key="1">
    <source>
        <dbReference type="SAM" id="Phobius"/>
    </source>
</evidence>
<organism evidence="2">
    <name type="scientific">Sulfurisphaera javensis</name>
    <dbReference type="NCBI Taxonomy" id="2049879"/>
    <lineage>
        <taxon>Archaea</taxon>
        <taxon>Thermoproteota</taxon>
        <taxon>Thermoprotei</taxon>
        <taxon>Sulfolobales</taxon>
        <taxon>Sulfolobaceae</taxon>
        <taxon>Sulfurisphaera</taxon>
    </lineage>
</organism>
<protein>
    <submittedName>
        <fullName evidence="2">Uncharacterized protein</fullName>
    </submittedName>
</protein>
<evidence type="ECO:0000313" key="2">
    <source>
        <dbReference type="EMBL" id="BFH74547.1"/>
    </source>
</evidence>
<feature type="transmembrane region" description="Helical" evidence="1">
    <location>
        <begin position="20"/>
        <end position="40"/>
    </location>
</feature>
<dbReference type="KEGG" id="sjv:SJAV_24910"/>
<keyword evidence="1" id="KW-0472">Membrane</keyword>
<feature type="transmembrane region" description="Helical" evidence="1">
    <location>
        <begin position="79"/>
        <end position="95"/>
    </location>
</feature>
<dbReference type="EMBL" id="AP031322">
    <property type="protein sequence ID" value="BFH74547.1"/>
    <property type="molecule type" value="Genomic_DNA"/>
</dbReference>
<gene>
    <name evidence="2" type="ORF">SJAV_24910</name>
</gene>
<reference evidence="2" key="1">
    <citation type="submission" date="2024-03" db="EMBL/GenBank/DDBJ databases">
        <title>Complete genome sequence of Sulfurisphaera javensis strain KD-1.</title>
        <authorList>
            <person name="Sakai H."/>
            <person name="Nur N."/>
            <person name="Suwanto A."/>
            <person name="Kurosawa N."/>
        </authorList>
    </citation>
    <scope>NUCLEOTIDE SEQUENCE</scope>
    <source>
        <strain evidence="2">KD-1</strain>
    </source>
</reference>
<accession>A0AAT9GUI9</accession>
<keyword evidence="1" id="KW-1133">Transmembrane helix</keyword>
<keyword evidence="1" id="KW-0812">Transmembrane</keyword>
<proteinExistence type="predicted"/>